<comment type="caution">
    <text evidence="3">The sequence shown here is derived from an EMBL/GenBank/DDBJ whole genome shotgun (WGS) entry which is preliminary data.</text>
</comment>
<name>A0A1Y2ABD2_9PLEO</name>
<feature type="region of interest" description="Disordered" evidence="1">
    <location>
        <begin position="50"/>
        <end position="75"/>
    </location>
</feature>
<accession>A0A1Y2ABD2</accession>
<feature type="transmembrane region" description="Helical" evidence="2">
    <location>
        <begin position="350"/>
        <end position="372"/>
    </location>
</feature>
<proteinExistence type="predicted"/>
<keyword evidence="4" id="KW-1185">Reference proteome</keyword>
<organism evidence="3 4">
    <name type="scientific">Clohesyomyces aquaticus</name>
    <dbReference type="NCBI Taxonomy" id="1231657"/>
    <lineage>
        <taxon>Eukaryota</taxon>
        <taxon>Fungi</taxon>
        <taxon>Dikarya</taxon>
        <taxon>Ascomycota</taxon>
        <taxon>Pezizomycotina</taxon>
        <taxon>Dothideomycetes</taxon>
        <taxon>Pleosporomycetidae</taxon>
        <taxon>Pleosporales</taxon>
        <taxon>Lindgomycetaceae</taxon>
        <taxon>Clohesyomyces</taxon>
    </lineage>
</organism>
<keyword evidence="2" id="KW-1133">Transmembrane helix</keyword>
<protein>
    <submittedName>
        <fullName evidence="3">Uncharacterized protein</fullName>
    </submittedName>
</protein>
<dbReference type="EMBL" id="MCFA01000001">
    <property type="protein sequence ID" value="ORY19828.1"/>
    <property type="molecule type" value="Genomic_DNA"/>
</dbReference>
<feature type="compositionally biased region" description="Basic and acidic residues" evidence="1">
    <location>
        <begin position="133"/>
        <end position="153"/>
    </location>
</feature>
<feature type="compositionally biased region" description="Basic and acidic residues" evidence="1">
    <location>
        <begin position="50"/>
        <end position="59"/>
    </location>
</feature>
<gene>
    <name evidence="3" type="ORF">BCR34DRAFT_582039</name>
</gene>
<feature type="transmembrane region" description="Helical" evidence="2">
    <location>
        <begin position="384"/>
        <end position="405"/>
    </location>
</feature>
<feature type="region of interest" description="Disordered" evidence="1">
    <location>
        <begin position="101"/>
        <end position="160"/>
    </location>
</feature>
<reference evidence="3 4" key="1">
    <citation type="submission" date="2016-07" db="EMBL/GenBank/DDBJ databases">
        <title>Pervasive Adenine N6-methylation of Active Genes in Fungi.</title>
        <authorList>
            <consortium name="DOE Joint Genome Institute"/>
            <person name="Mondo S.J."/>
            <person name="Dannebaum R.O."/>
            <person name="Kuo R.C."/>
            <person name="Labutti K."/>
            <person name="Haridas S."/>
            <person name="Kuo A."/>
            <person name="Salamov A."/>
            <person name="Ahrendt S.R."/>
            <person name="Lipzen A."/>
            <person name="Sullivan W."/>
            <person name="Andreopoulos W.B."/>
            <person name="Clum A."/>
            <person name="Lindquist E."/>
            <person name="Daum C."/>
            <person name="Ramamoorthy G.K."/>
            <person name="Gryganskyi A."/>
            <person name="Culley D."/>
            <person name="Magnuson J.K."/>
            <person name="James T.Y."/>
            <person name="O'Malley M.A."/>
            <person name="Stajich J.E."/>
            <person name="Spatafora J.W."/>
            <person name="Visel A."/>
            <person name="Grigoriev I.V."/>
        </authorList>
    </citation>
    <scope>NUCLEOTIDE SEQUENCE [LARGE SCALE GENOMIC DNA]</scope>
    <source>
        <strain evidence="3 4">CBS 115471</strain>
    </source>
</reference>
<sequence>MGIILSTASDEHGHSYLPSYEIVEIQSRSDTNIRMLERYYATGEGRFDLERKKHQDKAERRRKRLHPEPYAGEDDWSTDRIEINLSYPDAARVPDVIHIVEGSEDGSRSETGTLEWEERGKRYPAVKHSGGLSRREHQRSMPKHERNGEKESGPDNFGKEVSMAELTREAHEEMREYSVHHGPRGERVLGLQCFFVSSGKLCVSGRFRYRLGCSDGEFAELINDTYKKMGYDYRYLFFRLLSPSKISFIKFVKASRSRMLFVCMALTLQQFEFGTLKNQQGHLKAEWTVTSKRNIIPSKSKTAMLWLERRLKKKKKDLGREDFWTRKLDDMVVENAVIKVHLFETLNVDMIYGVLWLSVGASVVFAIAYGVVSKDHDWSTAFSGAGWVIAAVALFAAILGAKSWFGGVDVEVDGLELADDDVDVEDRILETEDRILNTEEKILRKMEELGRVAPNPRRRLVPDSSPENPSLDAAEVLAGGGRGGMMLGEAPRKCGLIDNGHFSGEGNKTWRSLAALSRRRQLGYRSK</sequence>
<dbReference type="Proteomes" id="UP000193144">
    <property type="component" value="Unassembled WGS sequence"/>
</dbReference>
<keyword evidence="2" id="KW-0812">Transmembrane</keyword>
<dbReference type="AlphaFoldDB" id="A0A1Y2ABD2"/>
<evidence type="ECO:0000313" key="4">
    <source>
        <dbReference type="Proteomes" id="UP000193144"/>
    </source>
</evidence>
<evidence type="ECO:0000256" key="2">
    <source>
        <dbReference type="SAM" id="Phobius"/>
    </source>
</evidence>
<dbReference type="OrthoDB" id="10606808at2759"/>
<keyword evidence="2" id="KW-0472">Membrane</keyword>
<evidence type="ECO:0000313" key="3">
    <source>
        <dbReference type="EMBL" id="ORY19828.1"/>
    </source>
</evidence>
<evidence type="ECO:0000256" key="1">
    <source>
        <dbReference type="SAM" id="MobiDB-lite"/>
    </source>
</evidence>